<dbReference type="EMBL" id="CP069037">
    <property type="protein sequence ID" value="QRD03145.1"/>
    <property type="molecule type" value="Genomic_DNA"/>
</dbReference>
<dbReference type="Proteomes" id="UP000663193">
    <property type="component" value="Chromosome 15"/>
</dbReference>
<name>A0A7U2FHI9_PHANO</name>
<dbReference type="VEuPathDB" id="FungiDB:JI435_419210"/>
<gene>
    <name evidence="1" type="ORF">JI435_419210</name>
</gene>
<dbReference type="AlphaFoldDB" id="A0A7U2FHI9"/>
<evidence type="ECO:0000313" key="1">
    <source>
        <dbReference type="EMBL" id="QRD03145.1"/>
    </source>
</evidence>
<evidence type="ECO:0000313" key="2">
    <source>
        <dbReference type="Proteomes" id="UP000663193"/>
    </source>
</evidence>
<keyword evidence="2" id="KW-1185">Reference proteome</keyword>
<protein>
    <submittedName>
        <fullName evidence="1">Uncharacterized protein</fullName>
    </submittedName>
</protein>
<sequence length="125" mass="13453">MGSLSPALLDYNLGATPTLYALCGPRAYAGMSACTSDPRPAPSFCLHLGVRSDDYTVIVFYTTLQKVGVQSWYAGRRPIGGPRKIKVRSHCIVSFTRLYSRNCLSRSLSEVRPCATLSSASATGS</sequence>
<organism evidence="1 2">
    <name type="scientific">Phaeosphaeria nodorum (strain SN15 / ATCC MYA-4574 / FGSC 10173)</name>
    <name type="common">Glume blotch fungus</name>
    <name type="synonym">Parastagonospora nodorum</name>
    <dbReference type="NCBI Taxonomy" id="321614"/>
    <lineage>
        <taxon>Eukaryota</taxon>
        <taxon>Fungi</taxon>
        <taxon>Dikarya</taxon>
        <taxon>Ascomycota</taxon>
        <taxon>Pezizomycotina</taxon>
        <taxon>Dothideomycetes</taxon>
        <taxon>Pleosporomycetidae</taxon>
        <taxon>Pleosporales</taxon>
        <taxon>Pleosporineae</taxon>
        <taxon>Phaeosphaeriaceae</taxon>
        <taxon>Parastagonospora</taxon>
    </lineage>
</organism>
<accession>A0A7U2FHI9</accession>
<proteinExistence type="predicted"/>
<reference evidence="2" key="1">
    <citation type="journal article" date="2021" name="BMC Genomics">
        <title>Chromosome-level genome assembly and manually-curated proteome of model necrotroph Parastagonospora nodorum Sn15 reveals a genome-wide trove of candidate effector homologs, and redundancy of virulence-related functions within an accessory chromosome.</title>
        <authorList>
            <person name="Bertazzoni S."/>
            <person name="Jones D.A.B."/>
            <person name="Phan H.T."/>
            <person name="Tan K.-C."/>
            <person name="Hane J.K."/>
        </authorList>
    </citation>
    <scope>NUCLEOTIDE SEQUENCE [LARGE SCALE GENOMIC DNA]</scope>
    <source>
        <strain evidence="2">SN15 / ATCC MYA-4574 / FGSC 10173)</strain>
    </source>
</reference>